<keyword evidence="1" id="KW-1133">Transmembrane helix</keyword>
<evidence type="ECO:0000259" key="2">
    <source>
        <dbReference type="Pfam" id="PF03703"/>
    </source>
</evidence>
<dbReference type="RefSeq" id="WP_204118881.1">
    <property type="nucleotide sequence ID" value="NZ_BOLV01000009.1"/>
</dbReference>
<sequence length="154" mass="17236">MAEQLPATIKRVWVIGALLNALGWLALAAALWVANSWWAWPLWLVVIALALAVLHPLVHLVLIPYRYAFWRYQITPDAVYLKKGAIFRKEEALPITRIQNVTLEAGPVLAHYHLQAVSIETASTKHEIDGVTPAVAAQLRDQIMQLAMEARDEA</sequence>
<feature type="transmembrane region" description="Helical" evidence="1">
    <location>
        <begin position="12"/>
        <end position="34"/>
    </location>
</feature>
<organism evidence="3 4">
    <name type="scientific">Lacticaseibacillus suilingensis</name>
    <dbReference type="NCBI Taxonomy" id="2799577"/>
    <lineage>
        <taxon>Bacteria</taxon>
        <taxon>Bacillati</taxon>
        <taxon>Bacillota</taxon>
        <taxon>Bacilli</taxon>
        <taxon>Lactobacillales</taxon>
        <taxon>Lactobacillaceae</taxon>
        <taxon>Lacticaseibacillus</taxon>
    </lineage>
</organism>
<dbReference type="EMBL" id="JBHTOA010000046">
    <property type="protein sequence ID" value="MFD1399920.1"/>
    <property type="molecule type" value="Genomic_DNA"/>
</dbReference>
<accession>A0ABW4BHE3</accession>
<keyword evidence="1" id="KW-0812">Transmembrane</keyword>
<dbReference type="PANTHER" id="PTHR34473:SF2">
    <property type="entry name" value="UPF0699 TRANSMEMBRANE PROTEIN YDBT"/>
    <property type="match status" value="1"/>
</dbReference>
<gene>
    <name evidence="3" type="ORF">ACFQ41_11425</name>
</gene>
<evidence type="ECO:0000256" key="1">
    <source>
        <dbReference type="SAM" id="Phobius"/>
    </source>
</evidence>
<dbReference type="Proteomes" id="UP001597199">
    <property type="component" value="Unassembled WGS sequence"/>
</dbReference>
<keyword evidence="4" id="KW-1185">Reference proteome</keyword>
<keyword evidence="1" id="KW-0472">Membrane</keyword>
<evidence type="ECO:0000313" key="4">
    <source>
        <dbReference type="Proteomes" id="UP001597199"/>
    </source>
</evidence>
<evidence type="ECO:0000313" key="3">
    <source>
        <dbReference type="EMBL" id="MFD1399920.1"/>
    </source>
</evidence>
<reference evidence="4" key="1">
    <citation type="journal article" date="2019" name="Int. J. Syst. Evol. Microbiol.">
        <title>The Global Catalogue of Microorganisms (GCM) 10K type strain sequencing project: providing services to taxonomists for standard genome sequencing and annotation.</title>
        <authorList>
            <consortium name="The Broad Institute Genomics Platform"/>
            <consortium name="The Broad Institute Genome Sequencing Center for Infectious Disease"/>
            <person name="Wu L."/>
            <person name="Ma J."/>
        </authorList>
    </citation>
    <scope>NUCLEOTIDE SEQUENCE [LARGE SCALE GENOMIC DNA]</scope>
    <source>
        <strain evidence="4">CCM 9110</strain>
    </source>
</reference>
<dbReference type="Pfam" id="PF03703">
    <property type="entry name" value="bPH_2"/>
    <property type="match status" value="1"/>
</dbReference>
<feature type="transmembrane region" description="Helical" evidence="1">
    <location>
        <begin position="40"/>
        <end position="63"/>
    </location>
</feature>
<name>A0ABW4BHE3_9LACO</name>
<comment type="caution">
    <text evidence="3">The sequence shown here is derived from an EMBL/GenBank/DDBJ whole genome shotgun (WGS) entry which is preliminary data.</text>
</comment>
<feature type="domain" description="YdbS-like PH" evidence="2">
    <location>
        <begin position="67"/>
        <end position="143"/>
    </location>
</feature>
<dbReference type="InterPro" id="IPR005182">
    <property type="entry name" value="YdbS-like_PH"/>
</dbReference>
<dbReference type="PANTHER" id="PTHR34473">
    <property type="entry name" value="UPF0699 TRANSMEMBRANE PROTEIN YDBS"/>
    <property type="match status" value="1"/>
</dbReference>
<protein>
    <submittedName>
        <fullName evidence="3">PH domain-containing protein</fullName>
    </submittedName>
</protein>
<proteinExistence type="predicted"/>